<dbReference type="InterPro" id="IPR004045">
    <property type="entry name" value="Glutathione_S-Trfase_N"/>
</dbReference>
<dbReference type="GO" id="GO:0016034">
    <property type="term" value="F:maleylacetoacetate isomerase activity"/>
    <property type="evidence" value="ECO:0007669"/>
    <property type="project" value="TreeGrafter"/>
</dbReference>
<dbReference type="Pfam" id="PF13410">
    <property type="entry name" value="GST_C_2"/>
    <property type="match status" value="1"/>
</dbReference>
<dbReference type="SFLD" id="SFLDS00019">
    <property type="entry name" value="Glutathione_Transferase_(cytos"/>
    <property type="match status" value="1"/>
</dbReference>
<dbReference type="InterPro" id="IPR040079">
    <property type="entry name" value="Glutathione_S-Trfase"/>
</dbReference>
<dbReference type="PANTHER" id="PTHR42673:SF21">
    <property type="entry name" value="GLUTATHIONE S-TRANSFERASE YFCF"/>
    <property type="match status" value="1"/>
</dbReference>
<dbReference type="PROSITE" id="PS50404">
    <property type="entry name" value="GST_NTER"/>
    <property type="match status" value="1"/>
</dbReference>
<dbReference type="SUPFAM" id="SSF47616">
    <property type="entry name" value="GST C-terminal domain-like"/>
    <property type="match status" value="1"/>
</dbReference>
<dbReference type="InterPro" id="IPR005955">
    <property type="entry name" value="GST_Zeta"/>
</dbReference>
<dbReference type="PROSITE" id="PS50405">
    <property type="entry name" value="GST_CTER"/>
    <property type="match status" value="1"/>
</dbReference>
<dbReference type="FunFam" id="1.20.1050.10:FF:000017">
    <property type="entry name" value="Maleylacetoacetate isomerase"/>
    <property type="match status" value="1"/>
</dbReference>
<evidence type="ECO:0000313" key="4">
    <source>
        <dbReference type="EMBL" id="CAD0362087.1"/>
    </source>
</evidence>
<evidence type="ECO:0000259" key="2">
    <source>
        <dbReference type="PROSITE" id="PS50404"/>
    </source>
</evidence>
<protein>
    <submittedName>
        <fullName evidence="4">Maleylpyruvate isomerase</fullName>
    </submittedName>
</protein>
<dbReference type="GO" id="GO:0006559">
    <property type="term" value="P:L-phenylalanine catabolic process"/>
    <property type="evidence" value="ECO:0007669"/>
    <property type="project" value="TreeGrafter"/>
</dbReference>
<dbReference type="CDD" id="cd03042">
    <property type="entry name" value="GST_N_Zeta"/>
    <property type="match status" value="1"/>
</dbReference>
<proteinExistence type="inferred from homology"/>
<dbReference type="NCBIfam" id="TIGR01262">
    <property type="entry name" value="maiA"/>
    <property type="match status" value="1"/>
</dbReference>
<evidence type="ECO:0000256" key="1">
    <source>
        <dbReference type="ARBA" id="ARBA00010007"/>
    </source>
</evidence>
<comment type="caution">
    <text evidence="4">The sequence shown here is derived from an EMBL/GenBank/DDBJ whole genome shotgun (WGS) entry which is preliminary data.</text>
</comment>
<evidence type="ECO:0000259" key="3">
    <source>
        <dbReference type="PROSITE" id="PS50405"/>
    </source>
</evidence>
<feature type="domain" description="GST N-terminal" evidence="2">
    <location>
        <begin position="41"/>
        <end position="124"/>
    </location>
</feature>
<dbReference type="Gene3D" id="1.20.1050.10">
    <property type="match status" value="1"/>
</dbReference>
<dbReference type="Pfam" id="PF13417">
    <property type="entry name" value="GST_N_3"/>
    <property type="match status" value="1"/>
</dbReference>
<dbReference type="FunFam" id="3.40.30.10:FF:000293">
    <property type="entry name" value="Maleylacetoacetate isomerase MaiA"/>
    <property type="match status" value="1"/>
</dbReference>
<dbReference type="EMBL" id="CAJDKC010000005">
    <property type="protein sequence ID" value="CAD0362087.1"/>
    <property type="molecule type" value="Genomic_DNA"/>
</dbReference>
<dbReference type="CDD" id="cd03191">
    <property type="entry name" value="GST_C_Zeta"/>
    <property type="match status" value="1"/>
</dbReference>
<accession>A0A6V7FFS4</accession>
<dbReference type="SUPFAM" id="SSF52833">
    <property type="entry name" value="Thioredoxin-like"/>
    <property type="match status" value="1"/>
</dbReference>
<evidence type="ECO:0000313" key="5">
    <source>
        <dbReference type="Proteomes" id="UP000587508"/>
    </source>
</evidence>
<dbReference type="InterPro" id="IPR010987">
    <property type="entry name" value="Glutathione-S-Trfase_C-like"/>
</dbReference>
<comment type="similarity">
    <text evidence="1">Belongs to the GST superfamily. Zeta family.</text>
</comment>
<dbReference type="SFLD" id="SFLDG00358">
    <property type="entry name" value="Main_(cytGST)"/>
    <property type="match status" value="1"/>
</dbReference>
<dbReference type="GO" id="GO:0005737">
    <property type="term" value="C:cytoplasm"/>
    <property type="evidence" value="ECO:0007669"/>
    <property type="project" value="InterPro"/>
</dbReference>
<sequence length="258" mass="28458">MAPASSVRSNSASNVSRCHDIGKGICEGRYEQLHVGQGMSAPLELFSYWRSSAAYRVRIGLQLKALAYIAHPVHLVREGGEQHAPAYAQLNPQELVPTLRHGAVVIPQSLAILEYLEDAFPDSARLLPAAPAERARVRALAQVIACDVHPLNNLRVTQFFEREWQLAAAQRQEWTQHWMQRGFAALEAQLGNDLHTGAFCHGDTPGLADCVLIPQLYNARRFAVDLTPYPTLQRIEQACLALPAFDAARPEVQPDAAV</sequence>
<reference evidence="4 5" key="1">
    <citation type="submission" date="2020-07" db="EMBL/GenBank/DDBJ databases">
        <authorList>
            <person name="Pothier F. J."/>
        </authorList>
    </citation>
    <scope>NUCLEOTIDE SEQUENCE [LARGE SCALE GENOMIC DNA]</scope>
    <source>
        <strain evidence="4 5">CFBP 7900</strain>
    </source>
</reference>
<dbReference type="EMBL" id="CAJDKC010000005">
    <property type="protein sequence ID" value="CAD0362091.1"/>
    <property type="molecule type" value="Genomic_DNA"/>
</dbReference>
<dbReference type="PANTHER" id="PTHR42673">
    <property type="entry name" value="MALEYLACETOACETATE ISOMERASE"/>
    <property type="match status" value="1"/>
</dbReference>
<dbReference type="Proteomes" id="UP000587508">
    <property type="component" value="Unassembled WGS sequence"/>
</dbReference>
<dbReference type="InterPro" id="IPR036282">
    <property type="entry name" value="Glutathione-S-Trfase_C_sf"/>
</dbReference>
<dbReference type="AlphaFoldDB" id="A0A6V7FFS4"/>
<organism evidence="4 5">
    <name type="scientific">Xanthomonas hortorum pv. carotae</name>
    <dbReference type="NCBI Taxonomy" id="487904"/>
    <lineage>
        <taxon>Bacteria</taxon>
        <taxon>Pseudomonadati</taxon>
        <taxon>Pseudomonadota</taxon>
        <taxon>Gammaproteobacteria</taxon>
        <taxon>Lysobacterales</taxon>
        <taxon>Lysobacteraceae</taxon>
        <taxon>Xanthomonas</taxon>
    </lineage>
</organism>
<name>A0A6V7FFS4_9XANT</name>
<feature type="domain" description="GST C-terminal" evidence="3">
    <location>
        <begin position="130"/>
        <end position="258"/>
    </location>
</feature>
<keyword evidence="4" id="KW-0670">Pyruvate</keyword>
<dbReference type="InterPro" id="IPR034333">
    <property type="entry name" value="GST_Zeta_N"/>
</dbReference>
<dbReference type="InterPro" id="IPR036249">
    <property type="entry name" value="Thioredoxin-like_sf"/>
</dbReference>
<dbReference type="GO" id="GO:0006749">
    <property type="term" value="P:glutathione metabolic process"/>
    <property type="evidence" value="ECO:0007669"/>
    <property type="project" value="TreeGrafter"/>
</dbReference>
<dbReference type="GO" id="GO:0004364">
    <property type="term" value="F:glutathione transferase activity"/>
    <property type="evidence" value="ECO:0007669"/>
    <property type="project" value="TreeGrafter"/>
</dbReference>
<dbReference type="InterPro" id="IPR034330">
    <property type="entry name" value="GST_Zeta_C"/>
</dbReference>
<keyword evidence="4" id="KW-0413">Isomerase</keyword>
<gene>
    <name evidence="4" type="primary">nagL</name>
    <name evidence="4" type="ORF">CFBP7900_37180</name>
</gene>
<dbReference type="Gene3D" id="3.40.30.10">
    <property type="entry name" value="Glutaredoxin"/>
    <property type="match status" value="1"/>
</dbReference>